<feature type="domain" description="PFL" evidence="4">
    <location>
        <begin position="1"/>
        <end position="321"/>
    </location>
</feature>
<sequence>MTYLILDSIQNTRTVQPSHYARWHKNAPEAYKRKLVETIRLGTGFPAVSNDAKYIEAMMNRGYSKEDASDYCIIGCAEPGPPGLRGGRTGAAWYSLAKCMEMALYNGMDPNTGIVLHPNSNGKDLSAFTSYEELWDAFLEQAKYYLHLIIILDNAIDKAYEEYLDEPFSAILACPTTTLVRGKTLKKGGAKYDLTGNQTIGLAVVANSLYAIKTLVFDRKQLTGEQMMHALKTDFKDKTTNPTGPMIQQMCLSVPKYGNDIDEVDFIARDALQMVCEEFPKYKNTRFGRGPIGGVFQASTTTVSSNTPFGFYVGATPDGRNATTPLSDGQSPFRGTDTLGPTAAVSSVSKLNLKLLSEGSLYNLKLSPADLKD</sequence>
<evidence type="ECO:0000256" key="1">
    <source>
        <dbReference type="ARBA" id="ARBA00022818"/>
    </source>
</evidence>
<proteinExistence type="predicted"/>
<dbReference type="Pfam" id="PF02901">
    <property type="entry name" value="PFL-like"/>
    <property type="match status" value="1"/>
</dbReference>
<dbReference type="Gene3D" id="3.20.70.20">
    <property type="match status" value="1"/>
</dbReference>
<feature type="domain" description="Glycine radical" evidence="3">
    <location>
        <begin position="328"/>
        <end position="373"/>
    </location>
</feature>
<dbReference type="AlphaFoldDB" id="A0A645CB52"/>
<name>A0A645CB52_9ZZZZ</name>
<evidence type="ECO:0000313" key="5">
    <source>
        <dbReference type="EMBL" id="MPM74159.1"/>
    </source>
</evidence>
<organism evidence="5">
    <name type="scientific">bioreactor metagenome</name>
    <dbReference type="NCBI Taxonomy" id="1076179"/>
    <lineage>
        <taxon>unclassified sequences</taxon>
        <taxon>metagenomes</taxon>
        <taxon>ecological metagenomes</taxon>
    </lineage>
</organism>
<evidence type="ECO:0000256" key="2">
    <source>
        <dbReference type="ARBA" id="ARBA00023239"/>
    </source>
</evidence>
<protein>
    <submittedName>
        <fullName evidence="5">Choline trimethylamine-lyase</fullName>
        <ecNumber evidence="5">4.3.99.4</ecNumber>
    </submittedName>
</protein>
<dbReference type="GO" id="GO:0005829">
    <property type="term" value="C:cytosol"/>
    <property type="evidence" value="ECO:0007669"/>
    <property type="project" value="TreeGrafter"/>
</dbReference>
<accession>A0A645CB52</accession>
<dbReference type="InterPro" id="IPR051215">
    <property type="entry name" value="GRE"/>
</dbReference>
<reference evidence="5" key="1">
    <citation type="submission" date="2019-08" db="EMBL/GenBank/DDBJ databases">
        <authorList>
            <person name="Kucharzyk K."/>
            <person name="Murdoch R.W."/>
            <person name="Higgins S."/>
            <person name="Loffler F."/>
        </authorList>
    </citation>
    <scope>NUCLEOTIDE SEQUENCE</scope>
</reference>
<dbReference type="PANTHER" id="PTHR43641">
    <property type="entry name" value="FORMATE ACETYLTRANSFERASE 3-RELATED"/>
    <property type="match status" value="1"/>
</dbReference>
<keyword evidence="2 5" id="KW-0456">Lyase</keyword>
<dbReference type="EMBL" id="VSSQ01025787">
    <property type="protein sequence ID" value="MPM74159.1"/>
    <property type="molecule type" value="Genomic_DNA"/>
</dbReference>
<dbReference type="InterPro" id="IPR004184">
    <property type="entry name" value="PFL_dom"/>
</dbReference>
<dbReference type="PANTHER" id="PTHR43641:SF2">
    <property type="entry name" value="DEHYDRATASE YBIW-RELATED"/>
    <property type="match status" value="1"/>
</dbReference>
<dbReference type="PROSITE" id="PS51149">
    <property type="entry name" value="GLY_RADICAL_2"/>
    <property type="match status" value="1"/>
</dbReference>
<dbReference type="EC" id="4.3.99.4" evidence="5"/>
<dbReference type="GO" id="GO:0120525">
    <property type="term" value="F:choline trimethylamine lyase activity"/>
    <property type="evidence" value="ECO:0007669"/>
    <property type="project" value="UniProtKB-EC"/>
</dbReference>
<dbReference type="InterPro" id="IPR001150">
    <property type="entry name" value="Gly_radical"/>
</dbReference>
<evidence type="ECO:0000259" key="4">
    <source>
        <dbReference type="PROSITE" id="PS51554"/>
    </source>
</evidence>
<dbReference type="PROSITE" id="PS51554">
    <property type="entry name" value="PFL"/>
    <property type="match status" value="1"/>
</dbReference>
<keyword evidence="1" id="KW-0556">Organic radical</keyword>
<evidence type="ECO:0000259" key="3">
    <source>
        <dbReference type="PROSITE" id="PS51149"/>
    </source>
</evidence>
<dbReference type="Pfam" id="PF01228">
    <property type="entry name" value="Gly_radical"/>
    <property type="match status" value="1"/>
</dbReference>
<dbReference type="SUPFAM" id="SSF51998">
    <property type="entry name" value="PFL-like glycyl radical enzymes"/>
    <property type="match status" value="1"/>
</dbReference>
<comment type="caution">
    <text evidence="5">The sequence shown here is derived from an EMBL/GenBank/DDBJ whole genome shotgun (WGS) entry which is preliminary data.</text>
</comment>
<gene>
    <name evidence="5" type="primary">cutC_28</name>
    <name evidence="5" type="ORF">SDC9_121144</name>
</gene>